<protein>
    <submittedName>
        <fullName evidence="1">Uncharacterized protein</fullName>
    </submittedName>
</protein>
<sequence>MTIIPTYLVSKHPRVPGVAGNPAILAAMVTDGMPMDEAPGKGPCITMTHWFHDI</sequence>
<organism evidence="1 2">
    <name type="scientific">Cricetulus griseus</name>
    <name type="common">Chinese hamster</name>
    <name type="synonym">Cricetulus barabensis griseus</name>
    <dbReference type="NCBI Taxonomy" id="10029"/>
    <lineage>
        <taxon>Eukaryota</taxon>
        <taxon>Metazoa</taxon>
        <taxon>Chordata</taxon>
        <taxon>Craniata</taxon>
        <taxon>Vertebrata</taxon>
        <taxon>Euteleostomi</taxon>
        <taxon>Mammalia</taxon>
        <taxon>Eutheria</taxon>
        <taxon>Euarchontoglires</taxon>
        <taxon>Glires</taxon>
        <taxon>Rodentia</taxon>
        <taxon>Myomorpha</taxon>
        <taxon>Muroidea</taxon>
        <taxon>Cricetidae</taxon>
        <taxon>Cricetinae</taxon>
        <taxon>Cricetulus</taxon>
    </lineage>
</organism>
<dbReference type="AlphaFoldDB" id="G3GZV8"/>
<reference evidence="2" key="1">
    <citation type="journal article" date="2011" name="Nat. Biotechnol.">
        <title>The genomic sequence of the Chinese hamster ovary (CHO)-K1 cell line.</title>
        <authorList>
            <person name="Xu X."/>
            <person name="Nagarajan H."/>
            <person name="Lewis N.E."/>
            <person name="Pan S."/>
            <person name="Cai Z."/>
            <person name="Liu X."/>
            <person name="Chen W."/>
            <person name="Xie M."/>
            <person name="Wang W."/>
            <person name="Hammond S."/>
            <person name="Andersen M.R."/>
            <person name="Neff N."/>
            <person name="Passarelli B."/>
            <person name="Koh W."/>
            <person name="Fan H.C."/>
            <person name="Wang J."/>
            <person name="Gui Y."/>
            <person name="Lee K.H."/>
            <person name="Betenbaugh M.J."/>
            <person name="Quake S.R."/>
            <person name="Famili I."/>
            <person name="Palsson B.O."/>
            <person name="Wang J."/>
        </authorList>
    </citation>
    <scope>NUCLEOTIDE SEQUENCE [LARGE SCALE GENOMIC DNA]</scope>
    <source>
        <strain evidence="2">CHO K1 cell line</strain>
    </source>
</reference>
<name>G3GZV8_CRIGR</name>
<gene>
    <name evidence="1" type="ORF">I79_003405</name>
</gene>
<dbReference type="InParanoid" id="G3GZV8"/>
<evidence type="ECO:0000313" key="1">
    <source>
        <dbReference type="EMBL" id="EGV99273.1"/>
    </source>
</evidence>
<dbReference type="EMBL" id="JH000085">
    <property type="protein sequence ID" value="EGV99273.1"/>
    <property type="molecule type" value="Genomic_DNA"/>
</dbReference>
<evidence type="ECO:0000313" key="2">
    <source>
        <dbReference type="Proteomes" id="UP000001075"/>
    </source>
</evidence>
<accession>G3GZV8</accession>
<dbReference type="Proteomes" id="UP000001075">
    <property type="component" value="Unassembled WGS sequence"/>
</dbReference>
<proteinExistence type="predicted"/>